<dbReference type="GO" id="GO:0005741">
    <property type="term" value="C:mitochondrial outer membrane"/>
    <property type="evidence" value="ECO:0007669"/>
    <property type="project" value="UniProtKB-SubCell"/>
</dbReference>
<dbReference type="EMBL" id="GGYP01001432">
    <property type="protein sequence ID" value="MDE46203.1"/>
    <property type="molecule type" value="Transcribed_RNA"/>
</dbReference>
<dbReference type="PANTHER" id="PTHR12815">
    <property type="entry name" value="SORTING AND ASSEMBLY MACHINERY SAMM50 PROTEIN FAMILY MEMBER"/>
    <property type="match status" value="1"/>
</dbReference>
<dbReference type="PANTHER" id="PTHR12815:SF18">
    <property type="entry name" value="SORTING AND ASSEMBLY MACHINERY COMPONENT 50 HOMOLOG"/>
    <property type="match status" value="1"/>
</dbReference>
<evidence type="ECO:0000256" key="4">
    <source>
        <dbReference type="ARBA" id="ARBA00022692"/>
    </source>
</evidence>
<proteinExistence type="inferred from homology"/>
<protein>
    <submittedName>
        <fullName evidence="8">Sorting and assembly machinery component 50 B</fullName>
    </submittedName>
</protein>
<organism evidence="8">
    <name type="scientific">Aceria tosichella</name>
    <name type="common">wheat curl mite</name>
    <dbReference type="NCBI Taxonomy" id="561515"/>
    <lineage>
        <taxon>Eukaryota</taxon>
        <taxon>Metazoa</taxon>
        <taxon>Ecdysozoa</taxon>
        <taxon>Arthropoda</taxon>
        <taxon>Chelicerata</taxon>
        <taxon>Arachnida</taxon>
        <taxon>Acari</taxon>
        <taxon>Acariformes</taxon>
        <taxon>Trombidiformes</taxon>
        <taxon>Prostigmata</taxon>
        <taxon>Eupodina</taxon>
        <taxon>Eriophyoidea</taxon>
        <taxon>Eriophyidae</taxon>
        <taxon>Eriophyinae</taxon>
        <taxon>Aceriini</taxon>
        <taxon>Aceria</taxon>
    </lineage>
</organism>
<keyword evidence="5" id="KW-0472">Membrane</keyword>
<feature type="compositionally biased region" description="Pro residues" evidence="6">
    <location>
        <begin position="8"/>
        <end position="20"/>
    </location>
</feature>
<evidence type="ECO:0000313" key="8">
    <source>
        <dbReference type="EMBL" id="MDE46203.1"/>
    </source>
</evidence>
<evidence type="ECO:0000256" key="6">
    <source>
        <dbReference type="SAM" id="MobiDB-lite"/>
    </source>
</evidence>
<sequence length="372" mass="41359">MDESEPPLTQPASPPSPPPPKPKRNLIFGTHVQTDGRITNLCLNLTAPNLTALKDKISLSLKTNNGPTISAIDFDYTVPINIPYNPVYSIAYSQFANTSLPSAYDQESKSFINNIDVYSNQYLKHSFSFINTWTHIRSSSSETPLEIREQSGHFLKSYLKYAIQFDSRKPDGFLSNGVLAKISTDLSTNLFKKAARFGRLQAQVQANALLLPQHGLYGQFYLFSGSLLKATKIDISDRFFPGGVPSFRGFRHQSFGPHIREHPLGVISYFTAGFHLYPIFPGTTTKSKINDFIRPNIFVNIGTVGDLSRGLRMTSLSDIKLSDSIRCSCGFGLVSTIMGVRFELNYCLPVKANENDLVVPGLQFGFYTDLAM</sequence>
<dbReference type="AlphaFoldDB" id="A0A6G1S8D6"/>
<comment type="similarity">
    <text evidence="2">Belongs to the SAM50/omp85 family.</text>
</comment>
<evidence type="ECO:0000256" key="5">
    <source>
        <dbReference type="ARBA" id="ARBA00023136"/>
    </source>
</evidence>
<evidence type="ECO:0000256" key="3">
    <source>
        <dbReference type="ARBA" id="ARBA00022452"/>
    </source>
</evidence>
<feature type="domain" description="Bacterial surface antigen (D15)" evidence="7">
    <location>
        <begin position="58"/>
        <end position="365"/>
    </location>
</feature>
<dbReference type="InterPro" id="IPR000184">
    <property type="entry name" value="Bac_surfAg_D15"/>
</dbReference>
<evidence type="ECO:0000256" key="2">
    <source>
        <dbReference type="ARBA" id="ARBA00010913"/>
    </source>
</evidence>
<accession>A0A6G1S8D6</accession>
<comment type="subcellular location">
    <subcellularLocation>
        <location evidence="1">Mitochondrion outer membrane</location>
        <topology evidence="1">Multi-pass membrane protein</topology>
    </subcellularLocation>
</comment>
<dbReference type="Pfam" id="PF01103">
    <property type="entry name" value="Omp85"/>
    <property type="match status" value="1"/>
</dbReference>
<keyword evidence="3" id="KW-1134">Transmembrane beta strand</keyword>
<dbReference type="Gene3D" id="2.40.160.50">
    <property type="entry name" value="membrane protein fhac: a member of the omp85/tpsb transporter family"/>
    <property type="match status" value="1"/>
</dbReference>
<keyword evidence="4" id="KW-0812">Transmembrane</keyword>
<evidence type="ECO:0000256" key="1">
    <source>
        <dbReference type="ARBA" id="ARBA00004374"/>
    </source>
</evidence>
<dbReference type="InterPro" id="IPR039910">
    <property type="entry name" value="D15-like"/>
</dbReference>
<gene>
    <name evidence="8" type="primary">samm50b</name>
    <name evidence="8" type="ORF">g.19919</name>
</gene>
<name>A0A6G1S8D6_9ACAR</name>
<feature type="region of interest" description="Disordered" evidence="6">
    <location>
        <begin position="1"/>
        <end position="24"/>
    </location>
</feature>
<evidence type="ECO:0000259" key="7">
    <source>
        <dbReference type="Pfam" id="PF01103"/>
    </source>
</evidence>
<reference evidence="8" key="1">
    <citation type="submission" date="2018-10" db="EMBL/GenBank/DDBJ databases">
        <title>Transcriptome assembly of Aceria tosichella (Wheat curl mite) Type 2.</title>
        <authorList>
            <person name="Scully E.D."/>
            <person name="Geib S.M."/>
            <person name="Palmer N.A."/>
            <person name="Gupta A.K."/>
            <person name="Sarath G."/>
            <person name="Tatineni S."/>
        </authorList>
    </citation>
    <scope>NUCLEOTIDE SEQUENCE</scope>
    <source>
        <strain evidence="8">LincolnNE</strain>
    </source>
</reference>